<dbReference type="InterPro" id="IPR036876">
    <property type="entry name" value="UVR_dom_sf"/>
</dbReference>
<dbReference type="Proteomes" id="UP000606870">
    <property type="component" value="Unassembled WGS sequence"/>
</dbReference>
<organism evidence="2 3">
    <name type="scientific">Megasphaera hominis</name>
    <dbReference type="NCBI Taxonomy" id="159836"/>
    <lineage>
        <taxon>Bacteria</taxon>
        <taxon>Bacillati</taxon>
        <taxon>Bacillota</taxon>
        <taxon>Negativicutes</taxon>
        <taxon>Veillonellales</taxon>
        <taxon>Veillonellaceae</taxon>
        <taxon>Megasphaera</taxon>
    </lineage>
</organism>
<dbReference type="EMBL" id="JACOGK010000003">
    <property type="protein sequence ID" value="MBC3535968.1"/>
    <property type="molecule type" value="Genomic_DNA"/>
</dbReference>
<gene>
    <name evidence="2" type="ORF">H8J70_01655</name>
</gene>
<dbReference type="PIRSF" id="PIRSF015034">
    <property type="entry name" value="YacH"/>
    <property type="match status" value="1"/>
</dbReference>
<keyword evidence="3" id="KW-1185">Reference proteome</keyword>
<reference evidence="2 3" key="1">
    <citation type="submission" date="2020-08" db="EMBL/GenBank/DDBJ databases">
        <authorList>
            <person name="Liu C."/>
            <person name="Sun Q."/>
        </authorList>
    </citation>
    <scope>NUCLEOTIDE SEQUENCE [LARGE SCALE GENOMIC DNA]</scope>
    <source>
        <strain evidence="2 3">NSJ-59</strain>
    </source>
</reference>
<dbReference type="Gene3D" id="4.10.860.10">
    <property type="entry name" value="UVR domain"/>
    <property type="match status" value="1"/>
</dbReference>
<dbReference type="PANTHER" id="PTHR38430">
    <property type="entry name" value="PROTEIN-ARGININE KINASE ACTIVATOR PROTEIN"/>
    <property type="match status" value="1"/>
</dbReference>
<evidence type="ECO:0000259" key="1">
    <source>
        <dbReference type="PROSITE" id="PS50151"/>
    </source>
</evidence>
<evidence type="ECO:0000313" key="2">
    <source>
        <dbReference type="EMBL" id="MBC3535968.1"/>
    </source>
</evidence>
<dbReference type="PANTHER" id="PTHR38430:SF1">
    <property type="entry name" value="PROTEIN-ARGININE KINASE ACTIVATOR PROTEIN"/>
    <property type="match status" value="1"/>
</dbReference>
<accession>A0ABR6VFC4</accession>
<feature type="domain" description="UVR" evidence="1">
    <location>
        <begin position="128"/>
        <end position="163"/>
    </location>
</feature>
<dbReference type="RefSeq" id="WP_186502023.1">
    <property type="nucleotide sequence ID" value="NZ_JACOGK010000003.1"/>
</dbReference>
<name>A0ABR6VFC4_9FIRM</name>
<dbReference type="InterPro" id="IPR025542">
    <property type="entry name" value="YacH"/>
</dbReference>
<dbReference type="SUPFAM" id="SSF46600">
    <property type="entry name" value="C-terminal UvrC-binding domain of UvrB"/>
    <property type="match status" value="1"/>
</dbReference>
<dbReference type="PROSITE" id="PS50151">
    <property type="entry name" value="UVR"/>
    <property type="match status" value="1"/>
</dbReference>
<dbReference type="Pfam" id="PF02151">
    <property type="entry name" value="UVR"/>
    <property type="match status" value="1"/>
</dbReference>
<comment type="caution">
    <text evidence="2">The sequence shown here is derived from an EMBL/GenBank/DDBJ whole genome shotgun (WGS) entry which is preliminary data.</text>
</comment>
<sequence>MLCDQCKKREAVVHITKIENGHRAELHLCAECARKQGNFPDSPDFNIVDNDFFRKMAYPDYSGQAEKEPCCASCGMKYSEFNRLGKFGCPDCYAAFGTEITPLMRRIHGHTKHVGKVPNRGSGVFRTTNQIKRLRQHLQKLVRDEQYEEAAKVRDEIRFLERQLPPGDRTGGK</sequence>
<evidence type="ECO:0000313" key="3">
    <source>
        <dbReference type="Proteomes" id="UP000606870"/>
    </source>
</evidence>
<protein>
    <submittedName>
        <fullName evidence="2">UvrB/UvrC motif-containing protein</fullName>
    </submittedName>
</protein>
<dbReference type="InterPro" id="IPR001943">
    <property type="entry name" value="UVR_dom"/>
</dbReference>
<proteinExistence type="predicted"/>